<dbReference type="Pfam" id="PF01177">
    <property type="entry name" value="Asp_Glu_race"/>
    <property type="match status" value="1"/>
</dbReference>
<dbReference type="InterPro" id="IPR001920">
    <property type="entry name" value="Asp/Glu_race"/>
</dbReference>
<dbReference type="EMBL" id="DS989863">
    <property type="protein sequence ID" value="EDX72605.1"/>
    <property type="molecule type" value="Genomic_DNA"/>
</dbReference>
<proteinExistence type="predicted"/>
<keyword evidence="2" id="KW-1185">Reference proteome</keyword>
<dbReference type="InterPro" id="IPR015942">
    <property type="entry name" value="Asp/Glu/hydantoin_racemase"/>
</dbReference>
<dbReference type="Proteomes" id="UP000003835">
    <property type="component" value="Unassembled WGS sequence"/>
</dbReference>
<dbReference type="SUPFAM" id="SSF53681">
    <property type="entry name" value="Aspartate/glutamate racemase"/>
    <property type="match status" value="2"/>
</dbReference>
<evidence type="ECO:0000313" key="1">
    <source>
        <dbReference type="EMBL" id="EDX72605.1"/>
    </source>
</evidence>
<dbReference type="STRING" id="118168.MC7420_2513"/>
<gene>
    <name evidence="1" type="ORF">MC7420_2513</name>
</gene>
<dbReference type="AlphaFoldDB" id="B4VZL8"/>
<sequence>MGPLASAEFIKTIYEYNIFGEKEQIAPKVLLYSDPSFPDRTEVLLRGEYDWLLNNLTNALYQLCDLQVSRIIICCITSHYLLPQLPIQLRERIISLVDVILNEVLERQENHLLLCTHGTRKLKIFQDNNLWQRAKKYIVLLDDEDQENIHNMIYHIKIYPRAYSSQSNLQFLERMKKKYKTECLIAGCTEIHLLNKFLLTQKKSINCPFLDPLIVVAQKHINTVP</sequence>
<evidence type="ECO:0000313" key="2">
    <source>
        <dbReference type="Proteomes" id="UP000003835"/>
    </source>
</evidence>
<accession>B4VZL8</accession>
<dbReference type="GO" id="GO:0047689">
    <property type="term" value="F:aspartate racemase activity"/>
    <property type="evidence" value="ECO:0007669"/>
    <property type="project" value="UniProtKB-EC"/>
</dbReference>
<organism evidence="1 2">
    <name type="scientific">Coleofasciculus chthonoplastes PCC 7420</name>
    <dbReference type="NCBI Taxonomy" id="118168"/>
    <lineage>
        <taxon>Bacteria</taxon>
        <taxon>Bacillati</taxon>
        <taxon>Cyanobacteriota</taxon>
        <taxon>Cyanophyceae</taxon>
        <taxon>Coleofasciculales</taxon>
        <taxon>Coleofasciculaceae</taxon>
        <taxon>Coleofasciculus</taxon>
    </lineage>
</organism>
<dbReference type="Gene3D" id="3.40.50.1860">
    <property type="match status" value="2"/>
</dbReference>
<dbReference type="HOGENOM" id="CLU_055360_2_2_3"/>
<dbReference type="eggNOG" id="COG1794">
    <property type="taxonomic scope" value="Bacteria"/>
</dbReference>
<name>B4VZL8_9CYAN</name>
<reference evidence="1 2" key="1">
    <citation type="submission" date="2008-07" db="EMBL/GenBank/DDBJ databases">
        <authorList>
            <person name="Tandeau de Marsac N."/>
            <person name="Ferriera S."/>
            <person name="Johnson J."/>
            <person name="Kravitz S."/>
            <person name="Beeson K."/>
            <person name="Sutton G."/>
            <person name="Rogers Y.-H."/>
            <person name="Friedman R."/>
            <person name="Frazier M."/>
            <person name="Venter J.C."/>
        </authorList>
    </citation>
    <scope>NUCLEOTIDE SEQUENCE [LARGE SCALE GENOMIC DNA]</scope>
    <source>
        <strain evidence="1 2">PCC 7420</strain>
    </source>
</reference>
<dbReference type="EC" id="5.1.1.13" evidence="1"/>
<keyword evidence="1" id="KW-0413">Isomerase</keyword>
<protein>
    <submittedName>
        <fullName evidence="1">Aspartate racemase subfamily</fullName>
        <ecNumber evidence="1">5.1.1.13</ecNumber>
    </submittedName>
</protein>